<accession>A0A921K8A8</accession>
<dbReference type="Gene3D" id="1.10.3720.10">
    <property type="entry name" value="MetI-like"/>
    <property type="match status" value="1"/>
</dbReference>
<evidence type="ECO:0000256" key="3">
    <source>
        <dbReference type="ARBA" id="ARBA00022475"/>
    </source>
</evidence>
<dbReference type="CDD" id="cd06261">
    <property type="entry name" value="TM_PBP2"/>
    <property type="match status" value="1"/>
</dbReference>
<evidence type="ECO:0000256" key="6">
    <source>
        <dbReference type="ARBA" id="ARBA00023136"/>
    </source>
</evidence>
<evidence type="ECO:0000256" key="8">
    <source>
        <dbReference type="SAM" id="MobiDB-lite"/>
    </source>
</evidence>
<evidence type="ECO:0000256" key="5">
    <source>
        <dbReference type="ARBA" id="ARBA00022989"/>
    </source>
</evidence>
<feature type="transmembrane region" description="Helical" evidence="7">
    <location>
        <begin position="229"/>
        <end position="255"/>
    </location>
</feature>
<keyword evidence="5 7" id="KW-1133">Transmembrane helix</keyword>
<dbReference type="RefSeq" id="WP_303907419.1">
    <property type="nucleotide sequence ID" value="NZ_DYXC01000131.1"/>
</dbReference>
<dbReference type="Pfam" id="PF00528">
    <property type="entry name" value="BPD_transp_1"/>
    <property type="match status" value="1"/>
</dbReference>
<evidence type="ECO:0000313" key="11">
    <source>
        <dbReference type="Proteomes" id="UP000703315"/>
    </source>
</evidence>
<feature type="transmembrane region" description="Helical" evidence="7">
    <location>
        <begin position="151"/>
        <end position="172"/>
    </location>
</feature>
<feature type="region of interest" description="Disordered" evidence="8">
    <location>
        <begin position="1"/>
        <end position="43"/>
    </location>
</feature>
<reference evidence="10" key="1">
    <citation type="journal article" date="2021" name="PeerJ">
        <title>Extensive microbial diversity within the chicken gut microbiome revealed by metagenomics and culture.</title>
        <authorList>
            <person name="Gilroy R."/>
            <person name="Ravi A."/>
            <person name="Getino M."/>
            <person name="Pursley I."/>
            <person name="Horton D.L."/>
            <person name="Alikhan N.F."/>
            <person name="Baker D."/>
            <person name="Gharbi K."/>
            <person name="Hall N."/>
            <person name="Watson M."/>
            <person name="Adriaenssens E.M."/>
            <person name="Foster-Nyarko E."/>
            <person name="Jarju S."/>
            <person name="Secka A."/>
            <person name="Antonio M."/>
            <person name="Oren A."/>
            <person name="Chaudhuri R.R."/>
            <person name="La Ragione R."/>
            <person name="Hildebrand F."/>
            <person name="Pallen M.J."/>
        </authorList>
    </citation>
    <scope>NUCLEOTIDE SEQUENCE</scope>
    <source>
        <strain evidence="10">ChiHjej13B12-14962</strain>
    </source>
</reference>
<comment type="similarity">
    <text evidence="7">Belongs to the binding-protein-dependent transport system permease family.</text>
</comment>
<comment type="subcellular location">
    <subcellularLocation>
        <location evidence="1 7">Cell membrane</location>
        <topology evidence="1 7">Multi-pass membrane protein</topology>
    </subcellularLocation>
</comment>
<feature type="transmembrane region" description="Helical" evidence="7">
    <location>
        <begin position="178"/>
        <end position="194"/>
    </location>
</feature>
<dbReference type="EMBL" id="DYXC01000131">
    <property type="protein sequence ID" value="HJF15383.1"/>
    <property type="molecule type" value="Genomic_DNA"/>
</dbReference>
<dbReference type="AlphaFoldDB" id="A0A921K8A8"/>
<dbReference type="GO" id="GO:0005886">
    <property type="term" value="C:plasma membrane"/>
    <property type="evidence" value="ECO:0007669"/>
    <property type="project" value="UniProtKB-SubCell"/>
</dbReference>
<keyword evidence="6 7" id="KW-0472">Membrane</keyword>
<comment type="caution">
    <text evidence="10">The sequence shown here is derived from an EMBL/GenBank/DDBJ whole genome shotgun (WGS) entry which is preliminary data.</text>
</comment>
<dbReference type="PANTHER" id="PTHR43386">
    <property type="entry name" value="OLIGOPEPTIDE TRANSPORT SYSTEM PERMEASE PROTEIN APPC"/>
    <property type="match status" value="1"/>
</dbReference>
<name>A0A921K8A8_9MICC</name>
<evidence type="ECO:0000259" key="9">
    <source>
        <dbReference type="PROSITE" id="PS50928"/>
    </source>
</evidence>
<dbReference type="GO" id="GO:0055085">
    <property type="term" value="P:transmembrane transport"/>
    <property type="evidence" value="ECO:0007669"/>
    <property type="project" value="InterPro"/>
</dbReference>
<protein>
    <submittedName>
        <fullName evidence="10">ABC transporter permease</fullName>
    </submittedName>
</protein>
<feature type="domain" description="ABC transmembrane type-1" evidence="9">
    <location>
        <begin position="112"/>
        <end position="301"/>
    </location>
</feature>
<reference evidence="10" key="2">
    <citation type="submission" date="2021-09" db="EMBL/GenBank/DDBJ databases">
        <authorList>
            <person name="Gilroy R."/>
        </authorList>
    </citation>
    <scope>NUCLEOTIDE SEQUENCE</scope>
    <source>
        <strain evidence="10">ChiHjej13B12-14962</strain>
    </source>
</reference>
<sequence length="310" mass="32524">MTQTIVDPQHTAEHSETTHQSQHHQDGTPPPVSPPGSSKHQRRRSIVSQLSLGLAITFLTLVVIAAFAPFVLAPGDPYAGDPTQALQAPGSAHWFGTDHLGRDLYTRVVHGTALSLRTALIAVTIALVSGGIFGLMAGFLGGWVDQTVMRIVDVLLAIPSLLVSLALVSALGFGSTNVAIAVAIGSVATFARIARSQSLRICQAAYVEAARSMGSRWYRTLARHIVPNAIGPIIALAVLEFGAAILAVSALSFLGYGAPRPAPEWGSLVSEGRNYLAAAGWLTTLPGLIIAATVLSVNRVARTFSTSKVK</sequence>
<dbReference type="InterPro" id="IPR000515">
    <property type="entry name" value="MetI-like"/>
</dbReference>
<proteinExistence type="inferred from homology"/>
<dbReference type="Proteomes" id="UP000703315">
    <property type="component" value="Unassembled WGS sequence"/>
</dbReference>
<feature type="transmembrane region" description="Helical" evidence="7">
    <location>
        <begin position="275"/>
        <end position="297"/>
    </location>
</feature>
<dbReference type="InterPro" id="IPR035906">
    <property type="entry name" value="MetI-like_sf"/>
</dbReference>
<evidence type="ECO:0000256" key="7">
    <source>
        <dbReference type="RuleBase" id="RU363032"/>
    </source>
</evidence>
<organism evidence="10 11">
    <name type="scientific">Enteractinococcus helveticum</name>
    <dbReference type="NCBI Taxonomy" id="1837282"/>
    <lineage>
        <taxon>Bacteria</taxon>
        <taxon>Bacillati</taxon>
        <taxon>Actinomycetota</taxon>
        <taxon>Actinomycetes</taxon>
        <taxon>Micrococcales</taxon>
        <taxon>Micrococcaceae</taxon>
    </lineage>
</organism>
<dbReference type="PANTHER" id="PTHR43386:SF25">
    <property type="entry name" value="PEPTIDE ABC TRANSPORTER PERMEASE PROTEIN"/>
    <property type="match status" value="1"/>
</dbReference>
<evidence type="ECO:0000256" key="4">
    <source>
        <dbReference type="ARBA" id="ARBA00022692"/>
    </source>
</evidence>
<keyword evidence="3" id="KW-1003">Cell membrane</keyword>
<feature type="transmembrane region" description="Helical" evidence="7">
    <location>
        <begin position="50"/>
        <end position="72"/>
    </location>
</feature>
<dbReference type="InterPro" id="IPR050366">
    <property type="entry name" value="BP-dependent_transpt_permease"/>
</dbReference>
<evidence type="ECO:0000256" key="1">
    <source>
        <dbReference type="ARBA" id="ARBA00004651"/>
    </source>
</evidence>
<evidence type="ECO:0000313" key="10">
    <source>
        <dbReference type="EMBL" id="HJF15383.1"/>
    </source>
</evidence>
<gene>
    <name evidence="10" type="ORF">K8V32_11385</name>
</gene>
<dbReference type="SUPFAM" id="SSF161098">
    <property type="entry name" value="MetI-like"/>
    <property type="match status" value="1"/>
</dbReference>
<feature type="transmembrane region" description="Helical" evidence="7">
    <location>
        <begin position="119"/>
        <end position="144"/>
    </location>
</feature>
<keyword evidence="4 7" id="KW-0812">Transmembrane</keyword>
<keyword evidence="2 7" id="KW-0813">Transport</keyword>
<evidence type="ECO:0000256" key="2">
    <source>
        <dbReference type="ARBA" id="ARBA00022448"/>
    </source>
</evidence>
<dbReference type="PROSITE" id="PS50928">
    <property type="entry name" value="ABC_TM1"/>
    <property type="match status" value="1"/>
</dbReference>